<name>A0A3N4PWI4_9BACT</name>
<dbReference type="SUPFAM" id="SSF88659">
    <property type="entry name" value="Sigma3 and sigma4 domains of RNA polymerase sigma factors"/>
    <property type="match status" value="1"/>
</dbReference>
<dbReference type="EMBL" id="RPDH01000001">
    <property type="protein sequence ID" value="RPE13163.1"/>
    <property type="molecule type" value="Genomic_DNA"/>
</dbReference>
<dbReference type="Pfam" id="PF08281">
    <property type="entry name" value="Sigma70_r4_2"/>
    <property type="match status" value="1"/>
</dbReference>
<sequence>MAPNDVITRFHRGDKSAFEEIHHKFFPLTYGIAKSYVGPEQAKDAVQTAFISLWENREGLKTVDHIKFWLITTIRNICISILRAETRLSIARKKLLDANNEEANAHIYHIEIQSELLQKIEAAVTRLPARYQKIFDLAYKRQWSDDQIADILNISKKSVTEGKSRLHHEVRQQLLNNGELSLGMMLLGMDQLMTIISQNQV</sequence>
<evidence type="ECO:0000259" key="6">
    <source>
        <dbReference type="Pfam" id="PF08281"/>
    </source>
</evidence>
<dbReference type="PANTHER" id="PTHR43133">
    <property type="entry name" value="RNA POLYMERASE ECF-TYPE SIGMA FACTO"/>
    <property type="match status" value="1"/>
</dbReference>
<protein>
    <submittedName>
        <fullName evidence="7">Sigma-70 family RNA polymerase sigma factor</fullName>
    </submittedName>
</protein>
<keyword evidence="8" id="KW-1185">Reference proteome</keyword>
<dbReference type="GO" id="GO:0003677">
    <property type="term" value="F:DNA binding"/>
    <property type="evidence" value="ECO:0007669"/>
    <property type="project" value="InterPro"/>
</dbReference>
<evidence type="ECO:0000313" key="8">
    <source>
        <dbReference type="Proteomes" id="UP000278351"/>
    </source>
</evidence>
<evidence type="ECO:0000256" key="1">
    <source>
        <dbReference type="ARBA" id="ARBA00010641"/>
    </source>
</evidence>
<dbReference type="Gene3D" id="1.10.10.10">
    <property type="entry name" value="Winged helix-like DNA-binding domain superfamily/Winged helix DNA-binding domain"/>
    <property type="match status" value="1"/>
</dbReference>
<evidence type="ECO:0000256" key="4">
    <source>
        <dbReference type="ARBA" id="ARBA00023163"/>
    </source>
</evidence>
<dbReference type="InterPro" id="IPR014284">
    <property type="entry name" value="RNA_pol_sigma-70_dom"/>
</dbReference>
<comment type="caution">
    <text evidence="7">The sequence shown here is derived from an EMBL/GenBank/DDBJ whole genome shotgun (WGS) entry which is preliminary data.</text>
</comment>
<dbReference type="InterPro" id="IPR007627">
    <property type="entry name" value="RNA_pol_sigma70_r2"/>
</dbReference>
<dbReference type="Pfam" id="PF04542">
    <property type="entry name" value="Sigma70_r2"/>
    <property type="match status" value="1"/>
</dbReference>
<keyword evidence="4" id="KW-0804">Transcription</keyword>
<dbReference type="GO" id="GO:0006352">
    <property type="term" value="P:DNA-templated transcription initiation"/>
    <property type="evidence" value="ECO:0007669"/>
    <property type="project" value="InterPro"/>
</dbReference>
<dbReference type="Gene3D" id="1.10.1740.10">
    <property type="match status" value="1"/>
</dbReference>
<dbReference type="InterPro" id="IPR036388">
    <property type="entry name" value="WH-like_DNA-bd_sf"/>
</dbReference>
<dbReference type="Proteomes" id="UP000278351">
    <property type="component" value="Unassembled WGS sequence"/>
</dbReference>
<dbReference type="GO" id="GO:0016987">
    <property type="term" value="F:sigma factor activity"/>
    <property type="evidence" value="ECO:0007669"/>
    <property type="project" value="UniProtKB-KW"/>
</dbReference>
<feature type="domain" description="RNA polymerase sigma factor 70 region 4 type 2" evidence="6">
    <location>
        <begin position="118"/>
        <end position="159"/>
    </location>
</feature>
<evidence type="ECO:0000256" key="3">
    <source>
        <dbReference type="ARBA" id="ARBA00023082"/>
    </source>
</evidence>
<evidence type="ECO:0000313" key="7">
    <source>
        <dbReference type="EMBL" id="RPE13163.1"/>
    </source>
</evidence>
<feature type="domain" description="RNA polymerase sigma-70 region 2" evidence="5">
    <location>
        <begin position="26"/>
        <end position="87"/>
    </location>
</feature>
<dbReference type="InterPro" id="IPR013324">
    <property type="entry name" value="RNA_pol_sigma_r3/r4-like"/>
</dbReference>
<dbReference type="OrthoDB" id="656273at2"/>
<keyword evidence="3" id="KW-0731">Sigma factor</keyword>
<keyword evidence="2" id="KW-0805">Transcription regulation</keyword>
<dbReference type="AlphaFoldDB" id="A0A3N4PWI4"/>
<dbReference type="InterPro" id="IPR013325">
    <property type="entry name" value="RNA_pol_sigma_r2"/>
</dbReference>
<dbReference type="NCBIfam" id="TIGR02937">
    <property type="entry name" value="sigma70-ECF"/>
    <property type="match status" value="1"/>
</dbReference>
<dbReference type="PANTHER" id="PTHR43133:SF46">
    <property type="entry name" value="RNA POLYMERASE SIGMA-70 FACTOR ECF SUBFAMILY"/>
    <property type="match status" value="1"/>
</dbReference>
<dbReference type="InterPro" id="IPR013249">
    <property type="entry name" value="RNA_pol_sigma70_r4_t2"/>
</dbReference>
<evidence type="ECO:0000259" key="5">
    <source>
        <dbReference type="Pfam" id="PF04542"/>
    </source>
</evidence>
<comment type="similarity">
    <text evidence="1">Belongs to the sigma-70 factor family. ECF subfamily.</text>
</comment>
<proteinExistence type="inferred from homology"/>
<evidence type="ECO:0000256" key="2">
    <source>
        <dbReference type="ARBA" id="ARBA00023015"/>
    </source>
</evidence>
<accession>A0A3N4PWI4</accession>
<gene>
    <name evidence="7" type="ORF">EGT74_06430</name>
</gene>
<reference evidence="7 8" key="1">
    <citation type="submission" date="2018-11" db="EMBL/GenBank/DDBJ databases">
        <title>Chitinophaga lutea sp.nov., isolate from arsenic contaminated soil.</title>
        <authorList>
            <person name="Zong Y."/>
        </authorList>
    </citation>
    <scope>NUCLEOTIDE SEQUENCE [LARGE SCALE GENOMIC DNA]</scope>
    <source>
        <strain evidence="7 8">ZY74</strain>
    </source>
</reference>
<dbReference type="InterPro" id="IPR039425">
    <property type="entry name" value="RNA_pol_sigma-70-like"/>
</dbReference>
<dbReference type="RefSeq" id="WP_123845679.1">
    <property type="nucleotide sequence ID" value="NZ_RPDH01000001.1"/>
</dbReference>
<organism evidence="7 8">
    <name type="scientific">Chitinophaga lutea</name>
    <dbReference type="NCBI Taxonomy" id="2488634"/>
    <lineage>
        <taxon>Bacteria</taxon>
        <taxon>Pseudomonadati</taxon>
        <taxon>Bacteroidota</taxon>
        <taxon>Chitinophagia</taxon>
        <taxon>Chitinophagales</taxon>
        <taxon>Chitinophagaceae</taxon>
        <taxon>Chitinophaga</taxon>
    </lineage>
</organism>
<dbReference type="SUPFAM" id="SSF88946">
    <property type="entry name" value="Sigma2 domain of RNA polymerase sigma factors"/>
    <property type="match status" value="1"/>
</dbReference>